<dbReference type="Proteomes" id="UP001209540">
    <property type="component" value="Unassembled WGS sequence"/>
</dbReference>
<evidence type="ECO:0000313" key="2">
    <source>
        <dbReference type="Proteomes" id="UP001209540"/>
    </source>
</evidence>
<reference evidence="1" key="1">
    <citation type="journal article" date="2022" name="IScience">
        <title>Evolution of zygomycete secretomes and the origins of terrestrial fungal ecologies.</title>
        <authorList>
            <person name="Chang Y."/>
            <person name="Wang Y."/>
            <person name="Mondo S."/>
            <person name="Ahrendt S."/>
            <person name="Andreopoulos W."/>
            <person name="Barry K."/>
            <person name="Beard J."/>
            <person name="Benny G.L."/>
            <person name="Blankenship S."/>
            <person name="Bonito G."/>
            <person name="Cuomo C."/>
            <person name="Desiro A."/>
            <person name="Gervers K.A."/>
            <person name="Hundley H."/>
            <person name="Kuo A."/>
            <person name="LaButti K."/>
            <person name="Lang B.F."/>
            <person name="Lipzen A."/>
            <person name="O'Donnell K."/>
            <person name="Pangilinan J."/>
            <person name="Reynolds N."/>
            <person name="Sandor L."/>
            <person name="Smith M.E."/>
            <person name="Tsang A."/>
            <person name="Grigoriev I.V."/>
            <person name="Stajich J.E."/>
            <person name="Spatafora J.W."/>
        </authorList>
    </citation>
    <scope>NUCLEOTIDE SEQUENCE</scope>
    <source>
        <strain evidence="1">RSA 2281</strain>
    </source>
</reference>
<evidence type="ECO:0000313" key="1">
    <source>
        <dbReference type="EMBL" id="KAI9268155.1"/>
    </source>
</evidence>
<organism evidence="1 2">
    <name type="scientific">Phascolomyces articulosus</name>
    <dbReference type="NCBI Taxonomy" id="60185"/>
    <lineage>
        <taxon>Eukaryota</taxon>
        <taxon>Fungi</taxon>
        <taxon>Fungi incertae sedis</taxon>
        <taxon>Mucoromycota</taxon>
        <taxon>Mucoromycotina</taxon>
        <taxon>Mucoromycetes</taxon>
        <taxon>Mucorales</taxon>
        <taxon>Lichtheimiaceae</taxon>
        <taxon>Phascolomyces</taxon>
    </lineage>
</organism>
<comment type="caution">
    <text evidence="1">The sequence shown here is derived from an EMBL/GenBank/DDBJ whole genome shotgun (WGS) entry which is preliminary data.</text>
</comment>
<gene>
    <name evidence="1" type="ORF">BDA99DRAFT_558329</name>
</gene>
<sequence>MRRNNSKLVSPQCSKINDAKMTVASLTNQNALKFFDMYGDTLSRVIIIMESYMAMKPVRNAPPDAFLRHCPNMMQFTFDAGIQNPTEYRPSTLLADFQH</sequence>
<proteinExistence type="predicted"/>
<reference evidence="1" key="2">
    <citation type="submission" date="2023-02" db="EMBL/GenBank/DDBJ databases">
        <authorList>
            <consortium name="DOE Joint Genome Institute"/>
            <person name="Mondo S.J."/>
            <person name="Chang Y."/>
            <person name="Wang Y."/>
            <person name="Ahrendt S."/>
            <person name="Andreopoulos W."/>
            <person name="Barry K."/>
            <person name="Beard J."/>
            <person name="Benny G.L."/>
            <person name="Blankenship S."/>
            <person name="Bonito G."/>
            <person name="Cuomo C."/>
            <person name="Desiro A."/>
            <person name="Gervers K.A."/>
            <person name="Hundley H."/>
            <person name="Kuo A."/>
            <person name="LaButti K."/>
            <person name="Lang B.F."/>
            <person name="Lipzen A."/>
            <person name="O'Donnell K."/>
            <person name="Pangilinan J."/>
            <person name="Reynolds N."/>
            <person name="Sandor L."/>
            <person name="Smith M.W."/>
            <person name="Tsang A."/>
            <person name="Grigoriev I.V."/>
            <person name="Stajich J.E."/>
            <person name="Spatafora J.W."/>
        </authorList>
    </citation>
    <scope>NUCLEOTIDE SEQUENCE</scope>
    <source>
        <strain evidence="1">RSA 2281</strain>
    </source>
</reference>
<keyword evidence="2" id="KW-1185">Reference proteome</keyword>
<dbReference type="EMBL" id="JAIXMP010000009">
    <property type="protein sequence ID" value="KAI9268155.1"/>
    <property type="molecule type" value="Genomic_DNA"/>
</dbReference>
<name>A0AAD5KD42_9FUNG</name>
<dbReference type="AlphaFoldDB" id="A0AAD5KD42"/>
<accession>A0AAD5KD42</accession>
<protein>
    <submittedName>
        <fullName evidence="1">Uncharacterized protein</fullName>
    </submittedName>
</protein>